<dbReference type="InterPro" id="IPR011989">
    <property type="entry name" value="ARM-like"/>
</dbReference>
<evidence type="ECO:0000256" key="2">
    <source>
        <dbReference type="ARBA" id="ARBA00004496"/>
    </source>
</evidence>
<dbReference type="InterPro" id="IPR057947">
    <property type="entry name" value="TPR_XPO7/RBP17"/>
</dbReference>
<dbReference type="InterPro" id="IPR016024">
    <property type="entry name" value="ARM-type_fold"/>
</dbReference>
<dbReference type="STRING" id="763665.A0A2G5B7Z8"/>
<evidence type="ECO:0000313" key="9">
    <source>
        <dbReference type="EMBL" id="PIA15120.1"/>
    </source>
</evidence>
<evidence type="ECO:0000259" key="8">
    <source>
        <dbReference type="Pfam" id="PF25795"/>
    </source>
</evidence>
<comment type="subcellular location">
    <subcellularLocation>
        <location evidence="2">Cytoplasm</location>
    </subcellularLocation>
    <subcellularLocation>
        <location evidence="1">Nucleus</location>
    </subcellularLocation>
</comment>
<dbReference type="Proteomes" id="UP000242474">
    <property type="component" value="Unassembled WGS sequence"/>
</dbReference>
<dbReference type="OrthoDB" id="244158at2759"/>
<proteinExistence type="inferred from homology"/>
<evidence type="ECO:0000256" key="3">
    <source>
        <dbReference type="ARBA" id="ARBA00009466"/>
    </source>
</evidence>
<dbReference type="SUPFAM" id="SSF48371">
    <property type="entry name" value="ARM repeat"/>
    <property type="match status" value="1"/>
</dbReference>
<dbReference type="GO" id="GO:0006611">
    <property type="term" value="P:protein export from nucleus"/>
    <property type="evidence" value="ECO:0007669"/>
    <property type="project" value="TreeGrafter"/>
</dbReference>
<dbReference type="GO" id="GO:0005737">
    <property type="term" value="C:cytoplasm"/>
    <property type="evidence" value="ECO:0007669"/>
    <property type="project" value="UniProtKB-SubCell"/>
</dbReference>
<comment type="similarity">
    <text evidence="3">Belongs to the exportin family.</text>
</comment>
<keyword evidence="7" id="KW-0539">Nucleus</keyword>
<gene>
    <name evidence="9" type="ORF">COEREDRAFT_82315</name>
</gene>
<feature type="domain" description="Exportin-7/Ran-binding protein 17 TPR repeats" evidence="8">
    <location>
        <begin position="126"/>
        <end position="348"/>
    </location>
</feature>
<organism evidence="9 10">
    <name type="scientific">Coemansia reversa (strain ATCC 12441 / NRRL 1564)</name>
    <dbReference type="NCBI Taxonomy" id="763665"/>
    <lineage>
        <taxon>Eukaryota</taxon>
        <taxon>Fungi</taxon>
        <taxon>Fungi incertae sedis</taxon>
        <taxon>Zoopagomycota</taxon>
        <taxon>Kickxellomycotina</taxon>
        <taxon>Kickxellomycetes</taxon>
        <taxon>Kickxellales</taxon>
        <taxon>Kickxellaceae</taxon>
        <taxon>Coemansia</taxon>
    </lineage>
</organism>
<evidence type="ECO:0000256" key="7">
    <source>
        <dbReference type="ARBA" id="ARBA00023242"/>
    </source>
</evidence>
<dbReference type="GO" id="GO:0005643">
    <property type="term" value="C:nuclear pore"/>
    <property type="evidence" value="ECO:0007669"/>
    <property type="project" value="TreeGrafter"/>
</dbReference>
<dbReference type="Gene3D" id="1.25.10.10">
    <property type="entry name" value="Leucine-rich Repeat Variant"/>
    <property type="match status" value="1"/>
</dbReference>
<evidence type="ECO:0000313" key="10">
    <source>
        <dbReference type="Proteomes" id="UP000242474"/>
    </source>
</evidence>
<dbReference type="PANTHER" id="PTHR12596:SF2">
    <property type="entry name" value="EXPORTIN-7 ISOFORM X1"/>
    <property type="match status" value="1"/>
</dbReference>
<keyword evidence="10" id="KW-1185">Reference proteome</keyword>
<evidence type="ECO:0000256" key="1">
    <source>
        <dbReference type="ARBA" id="ARBA00004123"/>
    </source>
</evidence>
<dbReference type="PANTHER" id="PTHR12596">
    <property type="entry name" value="EXPORTIN 4,7-RELATED"/>
    <property type="match status" value="1"/>
</dbReference>
<keyword evidence="5" id="KW-0963">Cytoplasm</keyword>
<evidence type="ECO:0000256" key="6">
    <source>
        <dbReference type="ARBA" id="ARBA00022927"/>
    </source>
</evidence>
<keyword evidence="4" id="KW-0813">Transport</keyword>
<dbReference type="InterPro" id="IPR044189">
    <property type="entry name" value="XPO4/7-like"/>
</dbReference>
<dbReference type="AlphaFoldDB" id="A0A2G5B7Z8"/>
<dbReference type="Pfam" id="PF25795">
    <property type="entry name" value="TPR_XPO7"/>
    <property type="match status" value="1"/>
</dbReference>
<reference evidence="9 10" key="1">
    <citation type="journal article" date="2015" name="Genome Biol. Evol.">
        <title>Phylogenomic analyses indicate that early fungi evolved digesting cell walls of algal ancestors of land plants.</title>
        <authorList>
            <person name="Chang Y."/>
            <person name="Wang S."/>
            <person name="Sekimoto S."/>
            <person name="Aerts A.L."/>
            <person name="Choi C."/>
            <person name="Clum A."/>
            <person name="LaButti K.M."/>
            <person name="Lindquist E.A."/>
            <person name="Yee Ngan C."/>
            <person name="Ohm R.A."/>
            <person name="Salamov A.A."/>
            <person name="Grigoriev I.V."/>
            <person name="Spatafora J.W."/>
            <person name="Berbee M.L."/>
        </authorList>
    </citation>
    <scope>NUCLEOTIDE SEQUENCE [LARGE SCALE GENOMIC DNA]</scope>
    <source>
        <strain evidence="9 10">NRRL 1564</strain>
    </source>
</reference>
<keyword evidence="6" id="KW-0653">Protein transport</keyword>
<evidence type="ECO:0000256" key="4">
    <source>
        <dbReference type="ARBA" id="ARBA00022448"/>
    </source>
</evidence>
<dbReference type="EMBL" id="KZ303510">
    <property type="protein sequence ID" value="PIA15120.1"/>
    <property type="molecule type" value="Genomic_DNA"/>
</dbReference>
<accession>A0A2G5B7Z8</accession>
<name>A0A2G5B7Z8_COERN</name>
<protein>
    <recommendedName>
        <fullName evidence="8">Exportin-7/Ran-binding protein 17 TPR repeats domain-containing protein</fullName>
    </recommendedName>
</protein>
<evidence type="ECO:0000256" key="5">
    <source>
        <dbReference type="ARBA" id="ARBA00022490"/>
    </source>
</evidence>
<sequence>MARGIAEILRGAVGLDDVENYHHVCRLLARFRSIHTLVEIEEAAEYRELLTAAAQFTATGLGLWEWSPNSTAPLLAFWAKVAATHDARDDANTQVAGDVIAQTLPRVVGDYLRAMVMATARAQAGEVADSPLADTDALMETMASIAAIARAAYERCAPVVLQLLRDMATEYEAQTGAVGAFEERLAWPVYAVALCIGARQPYRSQPEDDCCDAEMFATALELDRLIQQRAQTPPSEALELAFLQLLANFRASYVGEQGSRASGVFTRLAELVGLADGTAVLDLIVQRLLLNLRRWPAPSPVVRRSLHMFHDLTAGYVAVRQAAALDSAALLLANHASEHFHFLQHVDEYKLRALYYAGLARLLFADPARVPARFAEFVGPWSQLADALLPAPDAQLAQDAVRPRLLRLLRDVRGFLSAIASRQNYLRVFDWLCPTRMPLVQRCVRMSSDAHVQIAALKLLAELVYNRTQRLNFDISSPNGILLFRDASDAICAYGTSVLNSDAAVRDVYKDRYKGVAVCFTILTRLLAGKYVAIGVMPLYGDPALERAYAMVLDLLQRFPAADVIAYPKLGRATMAMLEALLGRPNVDLVHLSETSYAHIMRLCVEAFDHAETAVSSAACSVVDSLLSAAIEDPDRPAALPALVRGRPDVSRFLLSTILNIVLFEDRPNDWSFSRPLFCLIALEHDFALQYSSQIVQYQPPERRDALVTALKDLLSATSFELTPANRDAFTQALSQYRRYATANNLILMVPTNQTLGAPVDILKQDDTSATTAQEEGEAMAE</sequence>
<dbReference type="GO" id="GO:0005049">
    <property type="term" value="F:nuclear export signal receptor activity"/>
    <property type="evidence" value="ECO:0007669"/>
    <property type="project" value="InterPro"/>
</dbReference>